<dbReference type="GO" id="GO:0043014">
    <property type="term" value="F:alpha-tubulin binding"/>
    <property type="evidence" value="ECO:0007669"/>
    <property type="project" value="InterPro"/>
</dbReference>
<dbReference type="KEGG" id="tng:GSTEN00038091G001"/>
<accession>Q4RCX8</accession>
<dbReference type="OrthoDB" id="6047286at2759"/>
<dbReference type="Pfam" id="PF23652">
    <property type="entry name" value="TRAPP14_C"/>
    <property type="match status" value="1"/>
</dbReference>
<gene>
    <name evidence="3" type="ORF">GSTENG00038091001</name>
</gene>
<evidence type="ECO:0000313" key="3">
    <source>
        <dbReference type="EMBL" id="CAG13754.1"/>
    </source>
</evidence>
<dbReference type="GO" id="GO:1990071">
    <property type="term" value="C:TRAPPII protein complex"/>
    <property type="evidence" value="ECO:0007669"/>
    <property type="project" value="TreeGrafter"/>
</dbReference>
<organism evidence="3">
    <name type="scientific">Tetraodon nigroviridis</name>
    <name type="common">Spotted green pufferfish</name>
    <name type="synonym">Chelonodon nigroviridis</name>
    <dbReference type="NCBI Taxonomy" id="99883"/>
    <lineage>
        <taxon>Eukaryota</taxon>
        <taxon>Metazoa</taxon>
        <taxon>Chordata</taxon>
        <taxon>Craniata</taxon>
        <taxon>Vertebrata</taxon>
        <taxon>Euteleostomi</taxon>
        <taxon>Actinopterygii</taxon>
        <taxon>Neopterygii</taxon>
        <taxon>Teleostei</taxon>
        <taxon>Neoteleostei</taxon>
        <taxon>Acanthomorphata</taxon>
        <taxon>Eupercaria</taxon>
        <taxon>Tetraodontiformes</taxon>
        <taxon>Tetradontoidea</taxon>
        <taxon>Tetraodontidae</taxon>
        <taxon>Tetraodon</taxon>
    </lineage>
</organism>
<dbReference type="InterPro" id="IPR055452">
    <property type="entry name" value="TRAPP14_C"/>
</dbReference>
<feature type="non-terminal residue" evidence="3">
    <location>
        <position position="113"/>
    </location>
</feature>
<evidence type="ECO:0000259" key="2">
    <source>
        <dbReference type="Pfam" id="PF23652"/>
    </source>
</evidence>
<dbReference type="GO" id="GO:0060271">
    <property type="term" value="P:cilium assembly"/>
    <property type="evidence" value="ECO:0007669"/>
    <property type="project" value="InterPro"/>
</dbReference>
<feature type="compositionally biased region" description="Polar residues" evidence="1">
    <location>
        <begin position="96"/>
        <end position="113"/>
    </location>
</feature>
<dbReference type="EMBL" id="CAAE01017858">
    <property type="protein sequence ID" value="CAG13754.1"/>
    <property type="molecule type" value="Genomic_DNA"/>
</dbReference>
<dbReference type="HOGENOM" id="CLU_031637_0_0_1"/>
<evidence type="ECO:0000256" key="1">
    <source>
        <dbReference type="SAM" id="MobiDB-lite"/>
    </source>
</evidence>
<dbReference type="PANTHER" id="PTHR16096">
    <property type="entry name" value="MICROTUBULE-ASSOCIATED PROTEIN 11"/>
    <property type="match status" value="1"/>
</dbReference>
<dbReference type="InterPro" id="IPR031626">
    <property type="entry name" value="TRAPPC14"/>
</dbReference>
<dbReference type="AlphaFoldDB" id="Q4RCX8"/>
<feature type="non-terminal residue" evidence="3">
    <location>
        <position position="1"/>
    </location>
</feature>
<dbReference type="PANTHER" id="PTHR16096:SF8">
    <property type="entry name" value="TRAFFICKING PROTEIN PARTICLE COMPLEX SUBUNIT 14"/>
    <property type="match status" value="1"/>
</dbReference>
<reference evidence="3" key="1">
    <citation type="journal article" date="2004" name="Nature">
        <title>Genome duplication in the teleost fish Tetraodon nigroviridis reveals the early vertebrate proto-karyotype.</title>
        <authorList>
            <person name="Jaillon O."/>
            <person name="Aury J.-M."/>
            <person name="Brunet F."/>
            <person name="Petit J.-L."/>
            <person name="Stange-Thomann N."/>
            <person name="Mauceli E."/>
            <person name="Bouneau L."/>
            <person name="Fischer C."/>
            <person name="Ozouf-Costaz C."/>
            <person name="Bernot A."/>
            <person name="Nicaud S."/>
            <person name="Jaffe D."/>
            <person name="Fisher S."/>
            <person name="Lutfalla G."/>
            <person name="Dossat C."/>
            <person name="Segurens B."/>
            <person name="Dasilva C."/>
            <person name="Salanoubat M."/>
            <person name="Levy M."/>
            <person name="Boudet N."/>
            <person name="Castellano S."/>
            <person name="Anthouard V."/>
            <person name="Jubin C."/>
            <person name="Castelli V."/>
            <person name="Katinka M."/>
            <person name="Vacherie B."/>
            <person name="Biemont C."/>
            <person name="Skalli Z."/>
            <person name="Cattolico L."/>
            <person name="Poulain J."/>
            <person name="De Berardinis V."/>
            <person name="Cruaud C."/>
            <person name="Duprat S."/>
            <person name="Brottier P."/>
            <person name="Coutanceau J.-P."/>
            <person name="Gouzy J."/>
            <person name="Parra G."/>
            <person name="Lardier G."/>
            <person name="Chapple C."/>
            <person name="McKernan K.J."/>
            <person name="McEwan P."/>
            <person name="Bosak S."/>
            <person name="Kellis M."/>
            <person name="Volff J.-N."/>
            <person name="Guigo R."/>
            <person name="Zody M.C."/>
            <person name="Mesirov J."/>
            <person name="Lindblad-Toh K."/>
            <person name="Birren B."/>
            <person name="Nusbaum C."/>
            <person name="Kahn D."/>
            <person name="Robinson-Rechavi M."/>
            <person name="Laudet V."/>
            <person name="Schachter V."/>
            <person name="Quetier F."/>
            <person name="Saurin W."/>
            <person name="Scarpelli C."/>
            <person name="Wincker P."/>
            <person name="Lander E.S."/>
            <person name="Weissenbach J."/>
            <person name="Roest Crollius H."/>
        </authorList>
    </citation>
    <scope>NUCLEOTIDE SEQUENCE [LARGE SCALE GENOMIC DNA]</scope>
</reference>
<proteinExistence type="predicted"/>
<reference evidence="3" key="2">
    <citation type="submission" date="2004-02" db="EMBL/GenBank/DDBJ databases">
        <authorList>
            <consortium name="Genoscope"/>
            <consortium name="Whitehead Institute Centre for Genome Research"/>
        </authorList>
    </citation>
    <scope>NUCLEOTIDE SEQUENCE</scope>
</reference>
<sequence>VCSGRGQSDDSSLSAVICHTPLSNLGQCRKGSTLSFSVAFQILKPGLYELSQHMKLKLQFTASVSNPPPDARPLSRKNSPSSPAVRDLLDRHQASLGRSQSFSHQQPSRSHIM</sequence>
<feature type="region of interest" description="Disordered" evidence="1">
    <location>
        <begin position="64"/>
        <end position="113"/>
    </location>
</feature>
<comment type="caution">
    <text evidence="3">The sequence shown here is derived from an EMBL/GenBank/DDBJ whole genome shotgun (WGS) entry which is preliminary data.</text>
</comment>
<feature type="domain" description="TRAPP14 C-terminal" evidence="2">
    <location>
        <begin position="4"/>
        <end position="113"/>
    </location>
</feature>
<protein>
    <submittedName>
        <fullName evidence="3">(spotted green pufferfish) hypothetical protein</fullName>
    </submittedName>
</protein>
<name>Q4RCX8_TETNG</name>